<evidence type="ECO:0000256" key="3">
    <source>
        <dbReference type="ARBA" id="ARBA00022552"/>
    </source>
</evidence>
<proteinExistence type="inferred from homology"/>
<dbReference type="InterPro" id="IPR055347">
    <property type="entry name" value="UTP6_N"/>
</dbReference>
<dbReference type="GO" id="GO:0030515">
    <property type="term" value="F:snoRNA binding"/>
    <property type="evidence" value="ECO:0007669"/>
    <property type="project" value="InterPro"/>
</dbReference>
<evidence type="ECO:0000256" key="4">
    <source>
        <dbReference type="ARBA" id="ARBA00022737"/>
    </source>
</evidence>
<dbReference type="SUPFAM" id="SSF48452">
    <property type="entry name" value="TPR-like"/>
    <property type="match status" value="2"/>
</dbReference>
<dbReference type="Gene3D" id="1.25.40.10">
    <property type="entry name" value="Tetratricopeptide repeat domain"/>
    <property type="match status" value="2"/>
</dbReference>
<evidence type="ECO:0000313" key="8">
    <source>
        <dbReference type="EMBL" id="CAH0385640.1"/>
    </source>
</evidence>
<dbReference type="KEGG" id="btab:109039781"/>
<dbReference type="PANTHER" id="PTHR23271">
    <property type="entry name" value="HEPATOCELLULAR CARCINOMA-ASSOCIATED ANTIGEN 66"/>
    <property type="match status" value="1"/>
</dbReference>
<comment type="subcellular location">
    <subcellularLocation>
        <location evidence="1">Nucleus</location>
        <location evidence="1">Nucleolus</location>
    </subcellularLocation>
</comment>
<evidence type="ECO:0008006" key="10">
    <source>
        <dbReference type="Google" id="ProtNLM"/>
    </source>
</evidence>
<dbReference type="Pfam" id="PF08640">
    <property type="entry name" value="U3_assoc_6"/>
    <property type="match status" value="1"/>
</dbReference>
<keyword evidence="5" id="KW-0539">Nucleus</keyword>
<evidence type="ECO:0000256" key="2">
    <source>
        <dbReference type="ARBA" id="ARBA00010734"/>
    </source>
</evidence>
<keyword evidence="4" id="KW-0677">Repeat</keyword>
<dbReference type="Proteomes" id="UP001152759">
    <property type="component" value="Chromosome 2"/>
</dbReference>
<evidence type="ECO:0000259" key="6">
    <source>
        <dbReference type="Pfam" id="PF08640"/>
    </source>
</evidence>
<evidence type="ECO:0000256" key="1">
    <source>
        <dbReference type="ARBA" id="ARBA00004604"/>
    </source>
</evidence>
<dbReference type="InterPro" id="IPR003107">
    <property type="entry name" value="HAT"/>
</dbReference>
<evidence type="ECO:0000256" key="5">
    <source>
        <dbReference type="ARBA" id="ARBA00023242"/>
    </source>
</evidence>
<dbReference type="InterPro" id="IPR011990">
    <property type="entry name" value="TPR-like_helical_dom_sf"/>
</dbReference>
<evidence type="ECO:0000259" key="7">
    <source>
        <dbReference type="Pfam" id="PF24892"/>
    </source>
</evidence>
<feature type="domain" description="U3 small nucleolar RNA-associated protein 6 homolog C-terminal" evidence="7">
    <location>
        <begin position="291"/>
        <end position="555"/>
    </location>
</feature>
<dbReference type="AlphaFoldDB" id="A0A9P0A7M8"/>
<dbReference type="SMART" id="SM00386">
    <property type="entry name" value="HAT"/>
    <property type="match status" value="7"/>
</dbReference>
<keyword evidence="3" id="KW-0698">rRNA processing</keyword>
<gene>
    <name evidence="8" type="ORF">BEMITA_LOCUS4845</name>
</gene>
<organism evidence="8 9">
    <name type="scientific">Bemisia tabaci</name>
    <name type="common">Sweetpotato whitefly</name>
    <name type="synonym">Aleurodes tabaci</name>
    <dbReference type="NCBI Taxonomy" id="7038"/>
    <lineage>
        <taxon>Eukaryota</taxon>
        <taxon>Metazoa</taxon>
        <taxon>Ecdysozoa</taxon>
        <taxon>Arthropoda</taxon>
        <taxon>Hexapoda</taxon>
        <taxon>Insecta</taxon>
        <taxon>Pterygota</taxon>
        <taxon>Neoptera</taxon>
        <taxon>Paraneoptera</taxon>
        <taxon>Hemiptera</taxon>
        <taxon>Sternorrhyncha</taxon>
        <taxon>Aleyrodoidea</taxon>
        <taxon>Aleyrodidae</taxon>
        <taxon>Aleyrodinae</taxon>
        <taxon>Bemisia</taxon>
    </lineage>
</organism>
<dbReference type="GO" id="GO:0032040">
    <property type="term" value="C:small-subunit processome"/>
    <property type="evidence" value="ECO:0007669"/>
    <property type="project" value="TreeGrafter"/>
</dbReference>
<name>A0A9P0A7M8_BEMTA</name>
<sequence>MAEVAEYRAESMISELEQMERLQIFDSNKIKIITRKRKEFEYGLQKKTIKMRDYSRYIQYEMDLLKLVAAKLKRMKINPKTTTIERSIASRVNKLFTEVIRRFPDQLTGWFSYVQFCKQVGFYSCASRVLEQMLEVHHDKPQIFRVAAKCEFEDFNSINKARKILTNGLHLHKDDKLLYKEAFSLEVKYAAQKREEAAKVNASADSDPILKGGLVRVMYDSAVKNINDIDFMIDLLNISRKHDFLAEIKNSIVNDMMVRFPTDELTWHTIAKLELNERNIDGTQSVRERIERCINSYIETLKRLPTDRMWAFYLDTVIELNKDSSSIPNFKRKKLREAFRSGCELNKLTENHYLYWIEVLQNESKCSEIGTILENATKWIPTSVPLWTERLRYHFSEGQEEIAVEVFKKGVQILGEQSLPLLKIAIQYWQLSDKDKVKEIFEGGVHSSHECISSQLKPMYLEWLALTNGMSAARKMYDSLYSIPPFCAQLHVKMAEIEIMRPSLALKRIRNVYEAACRQFGTTSTDFWLEYIKLEMMHGDPSAITSIYQRAVSSLKPAFVDTFERDFNLLKTNTVLSSS</sequence>
<accession>A0A9P0A7M8</accession>
<dbReference type="GO" id="GO:0034388">
    <property type="term" value="C:Pwp2p-containing subcomplex of 90S preribosome"/>
    <property type="evidence" value="ECO:0007669"/>
    <property type="project" value="TreeGrafter"/>
</dbReference>
<dbReference type="EMBL" id="OU963863">
    <property type="protein sequence ID" value="CAH0385640.1"/>
    <property type="molecule type" value="Genomic_DNA"/>
</dbReference>
<dbReference type="InterPro" id="IPR013949">
    <property type="entry name" value="Utp6"/>
</dbReference>
<reference evidence="8" key="1">
    <citation type="submission" date="2021-12" db="EMBL/GenBank/DDBJ databases">
        <authorList>
            <person name="King R."/>
        </authorList>
    </citation>
    <scope>NUCLEOTIDE SEQUENCE</scope>
</reference>
<feature type="domain" description="U3 small nucleolar RNA-associated protein 6 N-terminal" evidence="6">
    <location>
        <begin position="10"/>
        <end position="91"/>
    </location>
</feature>
<dbReference type="GO" id="GO:0000462">
    <property type="term" value="P:maturation of SSU-rRNA from tricistronic rRNA transcript (SSU-rRNA, 5.8S rRNA, LSU-rRNA)"/>
    <property type="evidence" value="ECO:0007669"/>
    <property type="project" value="InterPro"/>
</dbReference>
<dbReference type="Pfam" id="PF24892">
    <property type="entry name" value="UTP6_C"/>
    <property type="match status" value="1"/>
</dbReference>
<protein>
    <recommendedName>
        <fullName evidence="10">U3 small nucleolar RNA-associated protein 6</fullName>
    </recommendedName>
</protein>
<evidence type="ECO:0000313" key="9">
    <source>
        <dbReference type="Proteomes" id="UP001152759"/>
    </source>
</evidence>
<keyword evidence="9" id="KW-1185">Reference proteome</keyword>
<dbReference type="InterPro" id="IPR056907">
    <property type="entry name" value="UTP6_C"/>
</dbReference>
<comment type="similarity">
    <text evidence="2">Belongs to the UTP6 family.</text>
</comment>
<dbReference type="PANTHER" id="PTHR23271:SF1">
    <property type="entry name" value="U3 SMALL NUCLEOLAR RNA-ASSOCIATED PROTEIN 6 HOMOLOG"/>
    <property type="match status" value="1"/>
</dbReference>